<dbReference type="PROSITE" id="PS50835">
    <property type="entry name" value="IG_LIKE"/>
    <property type="match status" value="2"/>
</dbReference>
<dbReference type="Ensembl" id="ENSATET00000022845.3">
    <property type="protein sequence ID" value="ENSATEP00000022476.3"/>
    <property type="gene ID" value="ENSATEG00000015606.3"/>
</dbReference>
<feature type="domain" description="Ig-like" evidence="7">
    <location>
        <begin position="141"/>
        <end position="234"/>
    </location>
</feature>
<keyword evidence="3" id="KW-1015">Disulfide bond</keyword>
<dbReference type="AlphaFoldDB" id="A0A3Q1K049"/>
<feature type="signal peptide" evidence="6">
    <location>
        <begin position="1"/>
        <end position="20"/>
    </location>
</feature>
<accession>A0A7N6BSU2</accession>
<dbReference type="SMART" id="SM00408">
    <property type="entry name" value="IGc2"/>
    <property type="match status" value="1"/>
</dbReference>
<dbReference type="Pfam" id="PF08205">
    <property type="entry name" value="C2-set_2"/>
    <property type="match status" value="1"/>
</dbReference>
<keyword evidence="9" id="KW-1185">Reference proteome</keyword>
<evidence type="ECO:0000256" key="1">
    <source>
        <dbReference type="ARBA" id="ARBA00004167"/>
    </source>
</evidence>
<protein>
    <recommendedName>
        <fullName evidence="7">Ig-like domain-containing protein</fullName>
    </recommendedName>
</protein>
<keyword evidence="2 5" id="KW-0472">Membrane</keyword>
<dbReference type="InterPro" id="IPR013162">
    <property type="entry name" value="CD80_C2-set"/>
</dbReference>
<keyword evidence="5" id="KW-0812">Transmembrane</keyword>
<evidence type="ECO:0000256" key="4">
    <source>
        <dbReference type="SAM" id="MobiDB-lite"/>
    </source>
</evidence>
<evidence type="ECO:0000256" key="2">
    <source>
        <dbReference type="ARBA" id="ARBA00023136"/>
    </source>
</evidence>
<keyword evidence="5" id="KW-1133">Transmembrane helix</keyword>
<dbReference type="RefSeq" id="XP_026203797.1">
    <property type="nucleotide sequence ID" value="XM_026348012.1"/>
</dbReference>
<dbReference type="SMART" id="SM00409">
    <property type="entry name" value="IG"/>
    <property type="match status" value="3"/>
</dbReference>
<dbReference type="GeneID" id="113154024"/>
<dbReference type="SUPFAM" id="SSF48726">
    <property type="entry name" value="Immunoglobulin"/>
    <property type="match status" value="2"/>
</dbReference>
<feature type="domain" description="Ig-like" evidence="7">
    <location>
        <begin position="243"/>
        <end position="325"/>
    </location>
</feature>
<dbReference type="InterPro" id="IPR003598">
    <property type="entry name" value="Ig_sub2"/>
</dbReference>
<proteinExistence type="predicted"/>
<evidence type="ECO:0000259" key="7">
    <source>
        <dbReference type="PROSITE" id="PS50835"/>
    </source>
</evidence>
<evidence type="ECO:0000256" key="6">
    <source>
        <dbReference type="SAM" id="SignalP"/>
    </source>
</evidence>
<dbReference type="PANTHER" id="PTHR46484:SF8">
    <property type="entry name" value="B-CELL RECEPTOR CD22-LIKE-RELATED"/>
    <property type="match status" value="1"/>
</dbReference>
<organism evidence="8 9">
    <name type="scientific">Anabas testudineus</name>
    <name type="common">Climbing perch</name>
    <name type="synonym">Anthias testudineus</name>
    <dbReference type="NCBI Taxonomy" id="64144"/>
    <lineage>
        <taxon>Eukaryota</taxon>
        <taxon>Metazoa</taxon>
        <taxon>Chordata</taxon>
        <taxon>Craniata</taxon>
        <taxon>Vertebrata</taxon>
        <taxon>Euteleostomi</taxon>
        <taxon>Actinopterygii</taxon>
        <taxon>Neopterygii</taxon>
        <taxon>Teleostei</taxon>
        <taxon>Neoteleostei</taxon>
        <taxon>Acanthomorphata</taxon>
        <taxon>Anabantaria</taxon>
        <taxon>Anabantiformes</taxon>
        <taxon>Anabantoidei</taxon>
        <taxon>Anabantidae</taxon>
        <taxon>Anabas</taxon>
    </lineage>
</organism>
<evidence type="ECO:0000256" key="5">
    <source>
        <dbReference type="SAM" id="Phobius"/>
    </source>
</evidence>
<dbReference type="Ensembl" id="ENSATET00000073279.2">
    <property type="protein sequence ID" value="ENSATEP00000067361.2"/>
    <property type="gene ID" value="ENSATEG00000015606.3"/>
</dbReference>
<feature type="region of interest" description="Disordered" evidence="4">
    <location>
        <begin position="394"/>
        <end position="428"/>
    </location>
</feature>
<dbReference type="Gene3D" id="2.60.40.10">
    <property type="entry name" value="Immunoglobulins"/>
    <property type="match status" value="3"/>
</dbReference>
<accession>A0A3Q1K049</accession>
<reference evidence="8" key="1">
    <citation type="submission" date="2021-04" db="EMBL/GenBank/DDBJ databases">
        <authorList>
            <consortium name="Wellcome Sanger Institute Data Sharing"/>
        </authorList>
    </citation>
    <scope>NUCLEOTIDE SEQUENCE [LARGE SCALE GENOMIC DNA]</scope>
</reference>
<keyword evidence="6" id="KW-0732">Signal</keyword>
<dbReference type="Pfam" id="PF13895">
    <property type="entry name" value="Ig_2"/>
    <property type="match status" value="1"/>
</dbReference>
<dbReference type="PANTHER" id="PTHR46484">
    <property type="entry name" value="SI:CH211-171H4.5-RELATED"/>
    <property type="match status" value="1"/>
</dbReference>
<evidence type="ECO:0000256" key="3">
    <source>
        <dbReference type="ARBA" id="ARBA00023157"/>
    </source>
</evidence>
<feature type="chain" id="PRO_5044598071" description="Ig-like domain-containing protein" evidence="6">
    <location>
        <begin position="21"/>
        <end position="428"/>
    </location>
</feature>
<dbReference type="InParanoid" id="A0A3Q1K049"/>
<feature type="transmembrane region" description="Helical" evidence="5">
    <location>
        <begin position="343"/>
        <end position="362"/>
    </location>
</feature>
<dbReference type="GeneTree" id="ENSGT01150000286924"/>
<dbReference type="InterPro" id="IPR013783">
    <property type="entry name" value="Ig-like_fold"/>
</dbReference>
<dbReference type="InterPro" id="IPR003599">
    <property type="entry name" value="Ig_sub"/>
</dbReference>
<dbReference type="GO" id="GO:0016020">
    <property type="term" value="C:membrane"/>
    <property type="evidence" value="ECO:0007669"/>
    <property type="project" value="UniProtKB-SubCell"/>
</dbReference>
<dbReference type="InterPro" id="IPR036179">
    <property type="entry name" value="Ig-like_dom_sf"/>
</dbReference>
<dbReference type="Proteomes" id="UP000265040">
    <property type="component" value="Chromosome 11"/>
</dbReference>
<name>A0A3Q1K049_ANATE</name>
<dbReference type="InterPro" id="IPR007110">
    <property type="entry name" value="Ig-like_dom"/>
</dbReference>
<evidence type="ECO:0000313" key="8">
    <source>
        <dbReference type="Ensembl" id="ENSATEP00000022476.3"/>
    </source>
</evidence>
<comment type="subcellular location">
    <subcellularLocation>
        <location evidence="1">Membrane</location>
        <topology evidence="1">Single-pass membrane protein</topology>
    </subcellularLocation>
</comment>
<reference evidence="8" key="2">
    <citation type="submission" date="2025-05" db="UniProtKB">
        <authorList>
            <consortium name="Ensembl"/>
        </authorList>
    </citation>
    <scope>IDENTIFICATION</scope>
</reference>
<sequence length="428" mass="47042">MGVVLTVAALLIALMQGVFCKTWDVMLPRSLIGISHSCVVVPCSYSVPDDQETKLLNCSNRGIWKKGSIHGANILNSRSPSTNVIEGQVVGDLTKKNCTTVFHNIQKDYSDTYYFRLDCPTVQFTFVTGVSIEVQTDPAPPQFTFVGQLSDGAQVRLQCSVPAPCSSLPPTFTWLPRDSSRQEETQTLQNSDGQTIMTSTLTFTASADHHKQNITCSVSYPLSTGGSTNPSEATQTLNVLYAPRFTVATLYTSGPVSEGRTVTFACSTDANPPVSRYTWFNDNSRNLIEVGGGETLVLQVSQQDSGVYLCEAQNSRGSQRSRPVSLKVSTATDKVEYSLTHTYIISGVVLVLYIITVTVTVYKYKSLSRRLKTIEQKGENTYINLKTCRCSAPSDYDQLQPKTKPTPEASDYENIQVHSKDQLQTNQV</sequence>
<evidence type="ECO:0000313" key="9">
    <source>
        <dbReference type="Proteomes" id="UP000265040"/>
    </source>
</evidence>
<dbReference type="STRING" id="64144.ENSATEP00000022476"/>